<keyword evidence="1" id="KW-0732">Signal</keyword>
<gene>
    <name evidence="2" type="ORF">CAUJ_LOCUS14131</name>
</gene>
<dbReference type="Proteomes" id="UP000835052">
    <property type="component" value="Unassembled WGS sequence"/>
</dbReference>
<evidence type="ECO:0008006" key="4">
    <source>
        <dbReference type="Google" id="ProtNLM"/>
    </source>
</evidence>
<evidence type="ECO:0000256" key="1">
    <source>
        <dbReference type="SAM" id="SignalP"/>
    </source>
</evidence>
<dbReference type="AlphaFoldDB" id="A0A8S1HTI7"/>
<organism evidence="2 3">
    <name type="scientific">Caenorhabditis auriculariae</name>
    <dbReference type="NCBI Taxonomy" id="2777116"/>
    <lineage>
        <taxon>Eukaryota</taxon>
        <taxon>Metazoa</taxon>
        <taxon>Ecdysozoa</taxon>
        <taxon>Nematoda</taxon>
        <taxon>Chromadorea</taxon>
        <taxon>Rhabditida</taxon>
        <taxon>Rhabditina</taxon>
        <taxon>Rhabditomorpha</taxon>
        <taxon>Rhabditoidea</taxon>
        <taxon>Rhabditidae</taxon>
        <taxon>Peloderinae</taxon>
        <taxon>Caenorhabditis</taxon>
    </lineage>
</organism>
<evidence type="ECO:0000313" key="2">
    <source>
        <dbReference type="EMBL" id="CAD6198225.1"/>
    </source>
</evidence>
<keyword evidence="3" id="KW-1185">Reference proteome</keyword>
<evidence type="ECO:0000313" key="3">
    <source>
        <dbReference type="Proteomes" id="UP000835052"/>
    </source>
</evidence>
<feature type="chain" id="PRO_5035761084" description="CUB-like domain-containing protein" evidence="1">
    <location>
        <begin position="17"/>
        <end position="409"/>
    </location>
</feature>
<name>A0A8S1HTI7_9PELO</name>
<proteinExistence type="predicted"/>
<dbReference type="EMBL" id="CAJGYM010000118">
    <property type="protein sequence ID" value="CAD6198225.1"/>
    <property type="molecule type" value="Genomic_DNA"/>
</dbReference>
<sequence length="409" mass="46329">MRQLLLSLLLTVSVFANIPQCPTGSVQFPTKNIYKGYWPNDDFSATQPIDHNTMCTLNFGAVPARPLYVYYNLYNIDSGSISANGVEMNLGLVGTAQRFLSTPWNLDLTIKGYMQNTTNNGFEIKYSYDDQLTAPHPLFPMNVGPGEFYQITYQFLSNIFSFEIMGNTTTLQPKEILLTVLFLAYTNDTDANYRPHDQFVIYHENSPKISGHQIVYQNKGVYTLIDQNNTCYWGVTETFHPNLVVYGYKRPSNGKVVDWSRYNTKAWEAKNYQIKSDSRQIYVFLRVTTLVKGVISNVVFEWRLSKNLQKNIAEVLDDGTVNGTLVATYIANQVPVAPVNYEDTSYTFLVENGSVSFDLSETAPPIPPATTVAPSTVHHPKRTKWTWKGRSFRWSLVSKIGGNCVEALR</sequence>
<accession>A0A8S1HTI7</accession>
<reference evidence="2" key="1">
    <citation type="submission" date="2020-10" db="EMBL/GenBank/DDBJ databases">
        <authorList>
            <person name="Kikuchi T."/>
        </authorList>
    </citation>
    <scope>NUCLEOTIDE SEQUENCE</scope>
    <source>
        <strain evidence="2">NKZ352</strain>
    </source>
</reference>
<protein>
    <recommendedName>
        <fullName evidence="4">CUB-like domain-containing protein</fullName>
    </recommendedName>
</protein>
<feature type="signal peptide" evidence="1">
    <location>
        <begin position="1"/>
        <end position="16"/>
    </location>
</feature>
<comment type="caution">
    <text evidence="2">The sequence shown here is derived from an EMBL/GenBank/DDBJ whole genome shotgun (WGS) entry which is preliminary data.</text>
</comment>